<evidence type="ECO:0000256" key="3">
    <source>
        <dbReference type="ARBA" id="ARBA00022603"/>
    </source>
</evidence>
<dbReference type="GO" id="GO:0003677">
    <property type="term" value="F:DNA binding"/>
    <property type="evidence" value="ECO:0007669"/>
    <property type="project" value="InterPro"/>
</dbReference>
<dbReference type="SUPFAM" id="SSF53335">
    <property type="entry name" value="S-adenosyl-L-methionine-dependent methyltransferases"/>
    <property type="match status" value="1"/>
</dbReference>
<dbReference type="Gene3D" id="3.40.50.150">
    <property type="entry name" value="Vaccinia Virus protein VP39"/>
    <property type="match status" value="1"/>
</dbReference>
<name>A0A376KM81_ECOLX</name>
<sequence>MYIMNSTENMPLYRSPVPQAFYHQKVASSGHMTVLEYRRKKHYGSMYEPILMMVKDAKNYTFNGDAILVEAKTGSQRALIDYRKNPPQPYNHQKVPGNVWDFPRVRYLMDEYENHPTQKPEALLKRIILASSNPGDIVLDPFAGSFTTGGRSRLQRAKIHWY</sequence>
<dbReference type="PRINTS" id="PR00506">
    <property type="entry name" value="D21N6MTFRASE"/>
</dbReference>
<dbReference type="GO" id="GO:0009007">
    <property type="term" value="F:site-specific DNA-methyltransferase (adenine-specific) activity"/>
    <property type="evidence" value="ECO:0007669"/>
    <property type="project" value="UniProtKB-EC"/>
</dbReference>
<evidence type="ECO:0000256" key="5">
    <source>
        <dbReference type="ARBA" id="ARBA00022691"/>
    </source>
</evidence>
<dbReference type="AlphaFoldDB" id="A0A376KM81"/>
<accession>A0A376KM81</accession>
<dbReference type="InterPro" id="IPR002941">
    <property type="entry name" value="DNA_methylase_N4/N6"/>
</dbReference>
<dbReference type="Pfam" id="PF01555">
    <property type="entry name" value="N6_N4_Mtase"/>
    <property type="match status" value="1"/>
</dbReference>
<keyword evidence="3 8" id="KW-0489">Methyltransferase</keyword>
<dbReference type="EMBL" id="UFZQ01000001">
    <property type="protein sequence ID" value="STE83100.1"/>
    <property type="molecule type" value="Genomic_DNA"/>
</dbReference>
<evidence type="ECO:0000313" key="8">
    <source>
        <dbReference type="EMBL" id="STE83100.1"/>
    </source>
</evidence>
<dbReference type="InterPro" id="IPR002295">
    <property type="entry name" value="N4/N6-MTase_EcoPI_Mod-like"/>
</dbReference>
<keyword evidence="5" id="KW-0949">S-adenosyl-L-methionine</keyword>
<evidence type="ECO:0000256" key="6">
    <source>
        <dbReference type="ARBA" id="ARBA00047942"/>
    </source>
</evidence>
<dbReference type="GO" id="GO:0008170">
    <property type="term" value="F:N-methyltransferase activity"/>
    <property type="evidence" value="ECO:0007669"/>
    <property type="project" value="InterPro"/>
</dbReference>
<feature type="domain" description="DNA methylase N-4/N-6" evidence="7">
    <location>
        <begin position="38"/>
        <end position="149"/>
    </location>
</feature>
<dbReference type="GO" id="GO:0032259">
    <property type="term" value="P:methylation"/>
    <property type="evidence" value="ECO:0007669"/>
    <property type="project" value="UniProtKB-KW"/>
</dbReference>
<dbReference type="EC" id="2.1.1.72" evidence="2"/>
<proteinExistence type="inferred from homology"/>
<reference evidence="8 9" key="1">
    <citation type="submission" date="2018-06" db="EMBL/GenBank/DDBJ databases">
        <authorList>
            <consortium name="Pathogen Informatics"/>
            <person name="Doyle S."/>
        </authorList>
    </citation>
    <scope>NUCLEOTIDE SEQUENCE [LARGE SCALE GENOMIC DNA]</scope>
    <source>
        <strain evidence="8 9">NCTC10418</strain>
    </source>
</reference>
<dbReference type="InterPro" id="IPR029063">
    <property type="entry name" value="SAM-dependent_MTases_sf"/>
</dbReference>
<comment type="similarity">
    <text evidence="1">Belongs to the N(4)/N(6)-methyltransferase family.</text>
</comment>
<evidence type="ECO:0000256" key="1">
    <source>
        <dbReference type="ARBA" id="ARBA00006594"/>
    </source>
</evidence>
<evidence type="ECO:0000256" key="2">
    <source>
        <dbReference type="ARBA" id="ARBA00011900"/>
    </source>
</evidence>
<gene>
    <name evidence="8" type="primary">yhdJ_2</name>
    <name evidence="8" type="ORF">NCTC10418_00741</name>
</gene>
<organism evidence="8 9">
    <name type="scientific">Escherichia coli</name>
    <dbReference type="NCBI Taxonomy" id="562"/>
    <lineage>
        <taxon>Bacteria</taxon>
        <taxon>Pseudomonadati</taxon>
        <taxon>Pseudomonadota</taxon>
        <taxon>Gammaproteobacteria</taxon>
        <taxon>Enterobacterales</taxon>
        <taxon>Enterobacteriaceae</taxon>
        <taxon>Escherichia</taxon>
    </lineage>
</organism>
<evidence type="ECO:0000313" key="9">
    <source>
        <dbReference type="Proteomes" id="UP000255460"/>
    </source>
</evidence>
<comment type="catalytic activity">
    <reaction evidence="6">
        <text>a 2'-deoxyadenosine in DNA + S-adenosyl-L-methionine = an N(6)-methyl-2'-deoxyadenosine in DNA + S-adenosyl-L-homocysteine + H(+)</text>
        <dbReference type="Rhea" id="RHEA:15197"/>
        <dbReference type="Rhea" id="RHEA-COMP:12418"/>
        <dbReference type="Rhea" id="RHEA-COMP:12419"/>
        <dbReference type="ChEBI" id="CHEBI:15378"/>
        <dbReference type="ChEBI" id="CHEBI:57856"/>
        <dbReference type="ChEBI" id="CHEBI:59789"/>
        <dbReference type="ChEBI" id="CHEBI:90615"/>
        <dbReference type="ChEBI" id="CHEBI:90616"/>
        <dbReference type="EC" id="2.1.1.72"/>
    </reaction>
</comment>
<dbReference type="Proteomes" id="UP000255460">
    <property type="component" value="Unassembled WGS sequence"/>
</dbReference>
<protein>
    <recommendedName>
        <fullName evidence="2">site-specific DNA-methyltransferase (adenine-specific)</fullName>
        <ecNumber evidence="2">2.1.1.72</ecNumber>
    </recommendedName>
</protein>
<evidence type="ECO:0000256" key="4">
    <source>
        <dbReference type="ARBA" id="ARBA00022679"/>
    </source>
</evidence>
<evidence type="ECO:0000259" key="7">
    <source>
        <dbReference type="Pfam" id="PF01555"/>
    </source>
</evidence>
<keyword evidence="4 8" id="KW-0808">Transferase</keyword>